<sequence>MAVSSELGFFDGRSFSLFDYRHGHAQVVVRGFPPFGDAVVESGEGVVLDLCFLGVQRISCWKDIGPVHLRVADTAERATLESRIGPVRRREVFLLEPGSIESYVIAGRVVWAEFLIPSPFTLPSPLDSQNREEAATYRPVGGFKHSTRA</sequence>
<dbReference type="EMBL" id="CP050177">
    <property type="protein sequence ID" value="QIQ05041.1"/>
    <property type="molecule type" value="Genomic_DNA"/>
</dbReference>
<dbReference type="AlphaFoldDB" id="A0A6G9H481"/>
<organism evidence="1 2">
    <name type="scientific">Streptomyces liangshanensis</name>
    <dbReference type="NCBI Taxonomy" id="2717324"/>
    <lineage>
        <taxon>Bacteria</taxon>
        <taxon>Bacillati</taxon>
        <taxon>Actinomycetota</taxon>
        <taxon>Actinomycetes</taxon>
        <taxon>Kitasatosporales</taxon>
        <taxon>Streptomycetaceae</taxon>
        <taxon>Streptomyces</taxon>
    </lineage>
</organism>
<dbReference type="RefSeq" id="WP_167033504.1">
    <property type="nucleotide sequence ID" value="NZ_CP050177.1"/>
</dbReference>
<protein>
    <submittedName>
        <fullName evidence="1">Uncharacterized protein</fullName>
    </submittedName>
</protein>
<evidence type="ECO:0000313" key="1">
    <source>
        <dbReference type="EMBL" id="QIQ05041.1"/>
    </source>
</evidence>
<gene>
    <name evidence="1" type="ORF">HA039_24660</name>
</gene>
<keyword evidence="2" id="KW-1185">Reference proteome</keyword>
<evidence type="ECO:0000313" key="2">
    <source>
        <dbReference type="Proteomes" id="UP000501179"/>
    </source>
</evidence>
<reference evidence="1 2" key="1">
    <citation type="submission" date="2020-03" db="EMBL/GenBank/DDBJ databases">
        <title>A novel species.</title>
        <authorList>
            <person name="Gao J."/>
        </authorList>
    </citation>
    <scope>NUCLEOTIDE SEQUENCE [LARGE SCALE GENOMIC DNA]</scope>
    <source>
        <strain evidence="1 2">QMT-12</strain>
    </source>
</reference>
<dbReference type="Proteomes" id="UP000501179">
    <property type="component" value="Chromosome"/>
</dbReference>
<proteinExistence type="predicted"/>
<dbReference type="KEGG" id="slia:HA039_24660"/>
<name>A0A6G9H481_9ACTN</name>
<accession>A0A6G9H481</accession>